<feature type="region of interest" description="Disordered" evidence="1">
    <location>
        <begin position="1"/>
        <end position="36"/>
    </location>
</feature>
<dbReference type="RefSeq" id="WP_096501585.1">
    <property type="nucleotide sequence ID" value="NZ_AP018165.1"/>
</dbReference>
<keyword evidence="3" id="KW-1185">Reference proteome</keyword>
<proteinExistence type="predicted"/>
<organism evidence="2 3">
    <name type="scientific">[Mycobacterium] stephanolepidis</name>
    <dbReference type="NCBI Taxonomy" id="1520670"/>
    <lineage>
        <taxon>Bacteria</taxon>
        <taxon>Bacillati</taxon>
        <taxon>Actinomycetota</taxon>
        <taxon>Actinomycetes</taxon>
        <taxon>Mycobacteriales</taxon>
        <taxon>Mycobacteriaceae</taxon>
        <taxon>Mycobacteroides</taxon>
    </lineage>
</organism>
<reference evidence="3" key="1">
    <citation type="journal article" date="2017" name="Genome Announc.">
        <title>Complete Genome Sequence of Mycobacterium stephanolepidis.</title>
        <authorList>
            <person name="Fukano H."/>
            <person name="Yoshida M."/>
            <person name="Katayama Y."/>
            <person name="Omatsu T."/>
            <person name="Mizutani T."/>
            <person name="Kurata O."/>
            <person name="Wada S."/>
            <person name="Hoshino Y."/>
        </authorList>
    </citation>
    <scope>NUCLEOTIDE SEQUENCE [LARGE SCALE GENOMIC DNA]</scope>
    <source>
        <strain evidence="3">NJB0901</strain>
    </source>
</reference>
<dbReference type="EMBL" id="AP018165">
    <property type="protein sequence ID" value="BAX97839.1"/>
    <property type="molecule type" value="Genomic_DNA"/>
</dbReference>
<protein>
    <submittedName>
        <fullName evidence="2">Uncharacterized protein</fullName>
    </submittedName>
</protein>
<dbReference type="KEGG" id="mste:MSTE_02529"/>
<evidence type="ECO:0000256" key="1">
    <source>
        <dbReference type="SAM" id="MobiDB-lite"/>
    </source>
</evidence>
<sequence>MDVPRCGLPSPVDLPLSKSSARQRPPRPSSPAVDASTPIGRAVAGFYLAFEAVDDSDRLRDATNRLGRPDAPEADTREKYLALARAITTVETIRRHAGSTLLEIGARAARTAGRLTRDSADLPSDINDAIHAAVRSESIAVCERAVQLINDQTRMVLDLDEVTTTMTVHGWLASRGLTD</sequence>
<accession>A0A1Z4EY02</accession>
<evidence type="ECO:0000313" key="3">
    <source>
        <dbReference type="Proteomes" id="UP000217954"/>
    </source>
</evidence>
<dbReference type="AlphaFoldDB" id="A0A1Z4EY02"/>
<evidence type="ECO:0000313" key="2">
    <source>
        <dbReference type="EMBL" id="BAX97839.1"/>
    </source>
</evidence>
<dbReference type="Proteomes" id="UP000217954">
    <property type="component" value="Chromosome"/>
</dbReference>
<gene>
    <name evidence="2" type="ORF">MSTE_02529</name>
</gene>
<name>A0A1Z4EY02_9MYCO</name>
<reference evidence="2 3" key="2">
    <citation type="journal article" date="2017" name="Int. J. Syst. Evol. Microbiol.">
        <title>Mycobacterium stephanolepidis sp. nov., a rapidly growing species related to Mycobacterium chelonae, isolated from marine teleost fish, Stephanolepis cirrhifer.</title>
        <authorList>
            <person name="Fukano H."/>
            <person name="Wada S."/>
            <person name="Kurata O."/>
            <person name="Katayama K."/>
            <person name="Fujiwara N."/>
            <person name="Hoshino Y."/>
        </authorList>
    </citation>
    <scope>NUCLEOTIDE SEQUENCE [LARGE SCALE GENOMIC DNA]</scope>
    <source>
        <strain evidence="2 3">NJB0901</strain>
    </source>
</reference>